<dbReference type="RefSeq" id="WP_129625768.1">
    <property type="nucleotide sequence ID" value="NZ_BAABCI010000013.1"/>
</dbReference>
<feature type="signal peptide" evidence="2">
    <location>
        <begin position="1"/>
        <end position="21"/>
    </location>
</feature>
<evidence type="ECO:0000256" key="1">
    <source>
        <dbReference type="SAM" id="MobiDB-lite"/>
    </source>
</evidence>
<dbReference type="OrthoDB" id="3226781at2"/>
<dbReference type="InterPro" id="IPR019606">
    <property type="entry name" value="GerMN"/>
</dbReference>
<dbReference type="Proteomes" id="UP000320806">
    <property type="component" value="Unassembled WGS sequence"/>
</dbReference>
<comment type="caution">
    <text evidence="4">The sequence shown here is derived from an EMBL/GenBank/DDBJ whole genome shotgun (WGS) entry which is preliminary data.</text>
</comment>
<evidence type="ECO:0000313" key="4">
    <source>
        <dbReference type="EMBL" id="TQJ15449.1"/>
    </source>
</evidence>
<proteinExistence type="predicted"/>
<dbReference type="InterPro" id="IPR059026">
    <property type="entry name" value="LpqB_N"/>
</dbReference>
<dbReference type="InterPro" id="IPR018910">
    <property type="entry name" value="LpqB_C"/>
</dbReference>
<dbReference type="PROSITE" id="PS51257">
    <property type="entry name" value="PROKAR_LIPOPROTEIN"/>
    <property type="match status" value="1"/>
</dbReference>
<feature type="region of interest" description="Disordered" evidence="1">
    <location>
        <begin position="28"/>
        <end position="52"/>
    </location>
</feature>
<organism evidence="4 5">
    <name type="scientific">Yimella lutea</name>
    <dbReference type="NCBI Taxonomy" id="587872"/>
    <lineage>
        <taxon>Bacteria</taxon>
        <taxon>Bacillati</taxon>
        <taxon>Actinomycetota</taxon>
        <taxon>Actinomycetes</taxon>
        <taxon>Micrococcales</taxon>
        <taxon>Dermacoccaceae</taxon>
        <taxon>Yimella</taxon>
    </lineage>
</organism>
<evidence type="ECO:0000259" key="3">
    <source>
        <dbReference type="SMART" id="SM00909"/>
    </source>
</evidence>
<dbReference type="EMBL" id="VFMO01000001">
    <property type="protein sequence ID" value="TQJ15449.1"/>
    <property type="molecule type" value="Genomic_DNA"/>
</dbReference>
<name>A0A542EJF3_9MICO</name>
<keyword evidence="2" id="KW-0732">Signal</keyword>
<feature type="chain" id="PRO_5039473842" evidence="2">
    <location>
        <begin position="22"/>
        <end position="599"/>
    </location>
</feature>
<keyword evidence="5" id="KW-1185">Reference proteome</keyword>
<dbReference type="AlphaFoldDB" id="A0A542EJF3"/>
<dbReference type="SUPFAM" id="SSF82171">
    <property type="entry name" value="DPP6 N-terminal domain-like"/>
    <property type="match status" value="1"/>
</dbReference>
<evidence type="ECO:0000313" key="5">
    <source>
        <dbReference type="Proteomes" id="UP000320806"/>
    </source>
</evidence>
<dbReference type="SMART" id="SM00909">
    <property type="entry name" value="Germane"/>
    <property type="match status" value="1"/>
</dbReference>
<accession>A0A542EJF3</accession>
<feature type="domain" description="GerMN" evidence="3">
    <location>
        <begin position="204"/>
        <end position="300"/>
    </location>
</feature>
<dbReference type="Pfam" id="PF10647">
    <property type="entry name" value="Gmad1"/>
    <property type="match status" value="1"/>
</dbReference>
<protein>
    <submittedName>
        <fullName evidence="4">Sporulation and spore germination protein</fullName>
    </submittedName>
</protein>
<reference evidence="4 5" key="1">
    <citation type="submission" date="2019-06" db="EMBL/GenBank/DDBJ databases">
        <title>Sequencing the genomes of 1000 actinobacteria strains.</title>
        <authorList>
            <person name="Klenk H.-P."/>
        </authorList>
    </citation>
    <scope>NUCLEOTIDE SEQUENCE [LARGE SCALE GENOMIC DNA]</scope>
    <source>
        <strain evidence="4 5">DSM 19828</strain>
    </source>
</reference>
<sequence length="599" mass="63814">MSRVLRSILVAVVAFVLAACAGLPTSSDVEARRPISDAPSAPPANVEFYGPRSNADPVETVKGFLRANGSVDEDFAVARQFLTTDASRGWAPGGRVAINQGERDFAVTQVTPGRVSLTATQWAELDAGGHLRQLAVPSHRTVDIGLKQVDGQWRISQLPADFGPYLSMRDFRDRMYTPYTVYLAERRTRTLVPDQQWFPRTGLAAALARAVLRGAPEWLARAQGTTPDLNQVPGGTRLAVDAVPIDQDGVATVDLTEGVRTADSATRNALWAAMMATLNQVPRIHRVAITVGGSRLDTPDLPDMPVTPTDVGFTVPATKDNGVITRSGQTLQWRADAGAAQPRGRARPTLPTLNRNWYMLAADADGGQVAGISGDRKLLGRWVSGGQAYQVPAFGRQLTRPSFNSLDELWLAGLSLSNAGPDREVSSGAAVWVMDTTNFVATTRAQAVSVPWLRDAQVLSLKSSRDGQRVAVLTRTPRGVTKLLLAFVIRDANGQATALTEPIEVGQAVSDVSDVAWANDVTLAVIGRMRPDDGQQIIEVPLSGFVNPMGAVPGAVHIVGTGRGTGELFVVTGDPGVQERVGGGWRRVPGVLDVVAPGS</sequence>
<dbReference type="Pfam" id="PF25976">
    <property type="entry name" value="LpqB_N"/>
    <property type="match status" value="1"/>
</dbReference>
<gene>
    <name evidence="4" type="ORF">FB459_3003</name>
</gene>
<dbReference type="Pfam" id="PF10646">
    <property type="entry name" value="Germane"/>
    <property type="match status" value="1"/>
</dbReference>
<evidence type="ECO:0000256" key="2">
    <source>
        <dbReference type="SAM" id="SignalP"/>
    </source>
</evidence>